<dbReference type="PIRSF" id="PIRSF029958">
    <property type="entry name" value="Necrosis-inducing_protein"/>
    <property type="match status" value="1"/>
</dbReference>
<evidence type="ECO:0008006" key="5">
    <source>
        <dbReference type="Google" id="ProtNLM"/>
    </source>
</evidence>
<accession>A0A8J3PXZ2</accession>
<keyword evidence="2" id="KW-1133">Transmembrane helix</keyword>
<proteinExistence type="predicted"/>
<organism evidence="3 4">
    <name type="scientific">Planotetraspora kaengkrachanensis</name>
    <dbReference type="NCBI Taxonomy" id="575193"/>
    <lineage>
        <taxon>Bacteria</taxon>
        <taxon>Bacillati</taxon>
        <taxon>Actinomycetota</taxon>
        <taxon>Actinomycetes</taxon>
        <taxon>Streptosporangiales</taxon>
        <taxon>Streptosporangiaceae</taxon>
        <taxon>Planotetraspora</taxon>
    </lineage>
</organism>
<dbReference type="RefSeq" id="WP_203886431.1">
    <property type="nucleotide sequence ID" value="NZ_BAABHH010000022.1"/>
</dbReference>
<keyword evidence="4" id="KW-1185">Reference proteome</keyword>
<dbReference type="PANTHER" id="PTHR33657:SF6">
    <property type="entry name" value="SECRETED PROTEIN"/>
    <property type="match status" value="1"/>
</dbReference>
<evidence type="ECO:0000256" key="1">
    <source>
        <dbReference type="SAM" id="MobiDB-lite"/>
    </source>
</evidence>
<comment type="caution">
    <text evidence="3">The sequence shown here is derived from an EMBL/GenBank/DDBJ whole genome shotgun (WGS) entry which is preliminary data.</text>
</comment>
<dbReference type="PANTHER" id="PTHR33657">
    <property type="entry name" value="DOMAIN PROTEIN, PUTATIVE (AFU_ORTHOLOGUE AFUA_5G00600)-RELATED"/>
    <property type="match status" value="1"/>
</dbReference>
<dbReference type="EMBL" id="BONV01000036">
    <property type="protein sequence ID" value="GIG83108.1"/>
    <property type="molecule type" value="Genomic_DNA"/>
</dbReference>
<sequence>MRQVSPEESTDDSSTGGKRSRRRFGWPSFAARALVAAVAMVVAFPGVAFADPPTALDWSAPWPDRIYEPGFDYDGDGCYPTPAIGRDGTIAPGLALGGAENGHCRDSWDLDNTNAYSRVKCNNGWCAYMYALYFEKDQAALGPGSAGHRHDWEHVVVWVQGEWGMYVSASAHGKYSTRARNDIPWDETGKHPLIVYHKDGISTHCFRFANFGEQPENHKGWWQWPPLIGWDGYPPGFRDRLVNADFGSAQFGLRDGWFEGELAKAKPVGIPFDPYA</sequence>
<name>A0A8J3PXZ2_9ACTN</name>
<evidence type="ECO:0000313" key="3">
    <source>
        <dbReference type="EMBL" id="GIG83108.1"/>
    </source>
</evidence>
<dbReference type="Pfam" id="PF05630">
    <property type="entry name" value="NPP1"/>
    <property type="match status" value="1"/>
</dbReference>
<protein>
    <recommendedName>
        <fullName evidence="5">Necrosis inducing protein (NPP1)</fullName>
    </recommendedName>
</protein>
<dbReference type="Proteomes" id="UP000630097">
    <property type="component" value="Unassembled WGS sequence"/>
</dbReference>
<dbReference type="AlphaFoldDB" id="A0A8J3PXZ2"/>
<keyword evidence="2" id="KW-0472">Membrane</keyword>
<dbReference type="InterPro" id="IPR008701">
    <property type="entry name" value="NPP1"/>
</dbReference>
<evidence type="ECO:0000256" key="2">
    <source>
        <dbReference type="SAM" id="Phobius"/>
    </source>
</evidence>
<feature type="region of interest" description="Disordered" evidence="1">
    <location>
        <begin position="1"/>
        <end position="20"/>
    </location>
</feature>
<evidence type="ECO:0000313" key="4">
    <source>
        <dbReference type="Proteomes" id="UP000630097"/>
    </source>
</evidence>
<reference evidence="3 4" key="1">
    <citation type="submission" date="2021-01" db="EMBL/GenBank/DDBJ databases">
        <title>Whole genome shotgun sequence of Planotetraspora kaengkrachanensis NBRC 104272.</title>
        <authorList>
            <person name="Komaki H."/>
            <person name="Tamura T."/>
        </authorList>
    </citation>
    <scope>NUCLEOTIDE SEQUENCE [LARGE SCALE GENOMIC DNA]</scope>
    <source>
        <strain evidence="3 4">NBRC 104272</strain>
    </source>
</reference>
<gene>
    <name evidence="3" type="ORF">Pka01_62350</name>
</gene>
<keyword evidence="2" id="KW-0812">Transmembrane</keyword>
<feature type="transmembrane region" description="Helical" evidence="2">
    <location>
        <begin position="29"/>
        <end position="50"/>
    </location>
</feature>